<evidence type="ECO:0000259" key="2">
    <source>
        <dbReference type="Pfam" id="PF12158"/>
    </source>
</evidence>
<dbReference type="Pfam" id="PF12158">
    <property type="entry name" value="DUF3592"/>
    <property type="match status" value="1"/>
</dbReference>
<dbReference type="Proteomes" id="UP001501020">
    <property type="component" value="Unassembled WGS sequence"/>
</dbReference>
<accession>A0ABN3AGS7</accession>
<comment type="caution">
    <text evidence="3">The sequence shown here is derived from an EMBL/GenBank/DDBJ whole genome shotgun (WGS) entry which is preliminary data.</text>
</comment>
<reference evidence="3 4" key="1">
    <citation type="journal article" date="2019" name="Int. J. Syst. Evol. Microbiol.">
        <title>The Global Catalogue of Microorganisms (GCM) 10K type strain sequencing project: providing services to taxonomists for standard genome sequencing and annotation.</title>
        <authorList>
            <consortium name="The Broad Institute Genomics Platform"/>
            <consortium name="The Broad Institute Genome Sequencing Center for Infectious Disease"/>
            <person name="Wu L."/>
            <person name="Ma J."/>
        </authorList>
    </citation>
    <scope>NUCLEOTIDE SEQUENCE [LARGE SCALE GENOMIC DNA]</scope>
    <source>
        <strain evidence="3 4">JCM 13850</strain>
    </source>
</reference>
<feature type="domain" description="DUF3592" evidence="2">
    <location>
        <begin position="40"/>
        <end position="111"/>
    </location>
</feature>
<keyword evidence="1" id="KW-0812">Transmembrane</keyword>
<feature type="transmembrane region" description="Helical" evidence="1">
    <location>
        <begin position="121"/>
        <end position="145"/>
    </location>
</feature>
<name>A0ABN3AGS7_9ACTN</name>
<dbReference type="InterPro" id="IPR021994">
    <property type="entry name" value="DUF3592"/>
</dbReference>
<evidence type="ECO:0000313" key="3">
    <source>
        <dbReference type="EMBL" id="GAA2165665.1"/>
    </source>
</evidence>
<protein>
    <recommendedName>
        <fullName evidence="2">DUF3592 domain-containing protein</fullName>
    </recommendedName>
</protein>
<dbReference type="RefSeq" id="WP_344281666.1">
    <property type="nucleotide sequence ID" value="NZ_BAAAMR010000130.1"/>
</dbReference>
<organism evidence="3 4">
    <name type="scientific">Actinomadura napierensis</name>
    <dbReference type="NCBI Taxonomy" id="267854"/>
    <lineage>
        <taxon>Bacteria</taxon>
        <taxon>Bacillati</taxon>
        <taxon>Actinomycetota</taxon>
        <taxon>Actinomycetes</taxon>
        <taxon>Streptosporangiales</taxon>
        <taxon>Thermomonosporaceae</taxon>
        <taxon>Actinomadura</taxon>
    </lineage>
</organism>
<dbReference type="EMBL" id="BAAAMR010000130">
    <property type="protein sequence ID" value="GAA2165665.1"/>
    <property type="molecule type" value="Genomic_DNA"/>
</dbReference>
<sequence>MDALHYLMFPVFTLVGGVFVVSGLRTALEHRRFLRTALRVPGTVTALRTEHSSSGSSSNGPQVVYRPVLRFTTMDGRIVETASPFAANPAPARVGASLEILYDPADPTKARQVGMGGSGTFHGLLFTAGGLLFGTIGVIGDLAMLT</sequence>
<keyword evidence="4" id="KW-1185">Reference proteome</keyword>
<keyword evidence="1" id="KW-1133">Transmembrane helix</keyword>
<feature type="transmembrane region" description="Helical" evidence="1">
    <location>
        <begin position="6"/>
        <end position="28"/>
    </location>
</feature>
<keyword evidence="1" id="KW-0472">Membrane</keyword>
<gene>
    <name evidence="3" type="ORF">GCM10009727_84530</name>
</gene>
<evidence type="ECO:0000256" key="1">
    <source>
        <dbReference type="SAM" id="Phobius"/>
    </source>
</evidence>
<proteinExistence type="predicted"/>
<evidence type="ECO:0000313" key="4">
    <source>
        <dbReference type="Proteomes" id="UP001501020"/>
    </source>
</evidence>